<name>C7M0R0_ACIFD</name>
<dbReference type="AlphaFoldDB" id="C7M0R0"/>
<protein>
    <submittedName>
        <fullName evidence="1">CopG domain protein DNA-binding domain protein</fullName>
    </submittedName>
</protein>
<proteinExistence type="predicted"/>
<keyword evidence="1" id="KW-0238">DNA-binding</keyword>
<reference evidence="1 2" key="1">
    <citation type="journal article" date="2009" name="Stand. Genomic Sci.">
        <title>Complete genome sequence of Acidimicrobium ferrooxidans type strain (ICP).</title>
        <authorList>
            <person name="Clum A."/>
            <person name="Nolan M."/>
            <person name="Lang E."/>
            <person name="Glavina Del Rio T."/>
            <person name="Tice H."/>
            <person name="Copeland A."/>
            <person name="Cheng J.F."/>
            <person name="Lucas S."/>
            <person name="Chen F."/>
            <person name="Bruce D."/>
            <person name="Goodwin L."/>
            <person name="Pitluck S."/>
            <person name="Ivanova N."/>
            <person name="Mavrommatis K."/>
            <person name="Mikhailova N."/>
            <person name="Pati A."/>
            <person name="Chen A."/>
            <person name="Palaniappan K."/>
            <person name="Goker M."/>
            <person name="Spring S."/>
            <person name="Land M."/>
            <person name="Hauser L."/>
            <person name="Chang Y.J."/>
            <person name="Jeffries C.C."/>
            <person name="Chain P."/>
            <person name="Bristow J."/>
            <person name="Eisen J.A."/>
            <person name="Markowitz V."/>
            <person name="Hugenholtz P."/>
            <person name="Kyrpides N.C."/>
            <person name="Klenk H.P."/>
            <person name="Lapidus A."/>
        </authorList>
    </citation>
    <scope>NUCLEOTIDE SEQUENCE [LARGE SCALE GENOMIC DNA]</scope>
    <source>
        <strain evidence="2">DSM 10331 / JCM 15462 / NBRC 103882 / ICP</strain>
    </source>
</reference>
<evidence type="ECO:0000313" key="1">
    <source>
        <dbReference type="EMBL" id="ACU54568.1"/>
    </source>
</evidence>
<dbReference type="RefSeq" id="WP_015799047.1">
    <property type="nucleotide sequence ID" value="NC_013124.1"/>
</dbReference>
<keyword evidence="2" id="KW-1185">Reference proteome</keyword>
<accession>C7M0R0</accession>
<evidence type="ECO:0000313" key="2">
    <source>
        <dbReference type="Proteomes" id="UP000000771"/>
    </source>
</evidence>
<organism evidence="1 2">
    <name type="scientific">Acidimicrobium ferrooxidans (strain DSM 10331 / JCM 15462 / NBRC 103882 / ICP)</name>
    <dbReference type="NCBI Taxonomy" id="525909"/>
    <lineage>
        <taxon>Bacteria</taxon>
        <taxon>Bacillati</taxon>
        <taxon>Actinomycetota</taxon>
        <taxon>Acidimicrobiia</taxon>
        <taxon>Acidimicrobiales</taxon>
        <taxon>Acidimicrobiaceae</taxon>
        <taxon>Acidimicrobium</taxon>
    </lineage>
</organism>
<gene>
    <name evidence="1" type="ordered locus">Afer_1652</name>
</gene>
<dbReference type="HOGENOM" id="CLU_177480_0_0_11"/>
<dbReference type="STRING" id="525909.Afer_1652"/>
<sequence length="104" mass="11548">MSSKIEEILAEEGAAAEQHDLADTMPTDITVARPNLTRPTVVSVRLSADEHARLQRAAAQEHLPVSTLLRIWALDRLRTEEGGGELSVAERLRRLEQAVFQHTV</sequence>
<dbReference type="EMBL" id="CP001631">
    <property type="protein sequence ID" value="ACU54568.1"/>
    <property type="molecule type" value="Genomic_DNA"/>
</dbReference>
<dbReference type="KEGG" id="afo:Afer_1652"/>
<dbReference type="Proteomes" id="UP000000771">
    <property type="component" value="Chromosome"/>
</dbReference>
<dbReference type="GO" id="GO:0003677">
    <property type="term" value="F:DNA binding"/>
    <property type="evidence" value="ECO:0007669"/>
    <property type="project" value="UniProtKB-KW"/>
</dbReference>